<sequence length="182" mass="21228">MTNKLKIPFSEKIKFIKIAIKKNGGILILLCFFLFLGIAMIWFSYRAGVLLMVAFGIFVTGMALFTIVYTIPSSVMHYYEKEVIKKYGAFTTAVITKKEIEDHSYIDDETKKKVEEVTYLIEYTFEYNYKHFSAFSIVENKEFYDQLTIGLDIPIKYLKTNPNKSSVRMRKLKNSFKKKVLA</sequence>
<keyword evidence="1" id="KW-0812">Transmembrane</keyword>
<reference evidence="2" key="1">
    <citation type="submission" date="2021-03" db="EMBL/GenBank/DDBJ databases">
        <title>Genomic Encyclopedia of Type Strains, Phase IV (KMG-IV): sequencing the most valuable type-strain genomes for metagenomic binning, comparative biology and taxonomic classification.</title>
        <authorList>
            <person name="Goeker M."/>
        </authorList>
    </citation>
    <scope>NUCLEOTIDE SEQUENCE</scope>
    <source>
        <strain evidence="2">DSM 15523</strain>
        <strain evidence="3 5">DSM 16476</strain>
    </source>
</reference>
<dbReference type="OrthoDB" id="1453838at2"/>
<keyword evidence="5" id="KW-1185">Reference proteome</keyword>
<name>A0A9X1CCY1_9FLAO</name>
<evidence type="ECO:0000256" key="1">
    <source>
        <dbReference type="SAM" id="Phobius"/>
    </source>
</evidence>
<dbReference type="RefSeq" id="WP_057780053.1">
    <property type="nucleotide sequence ID" value="NZ_JAGGJQ010000007.1"/>
</dbReference>
<dbReference type="EMBL" id="JAGGJQ010000007">
    <property type="protein sequence ID" value="MBP1840619.1"/>
    <property type="molecule type" value="Genomic_DNA"/>
</dbReference>
<organism evidence="2 4">
    <name type="scientific">Formosa algae</name>
    <dbReference type="NCBI Taxonomy" id="225843"/>
    <lineage>
        <taxon>Bacteria</taxon>
        <taxon>Pseudomonadati</taxon>
        <taxon>Bacteroidota</taxon>
        <taxon>Flavobacteriia</taxon>
        <taxon>Flavobacteriales</taxon>
        <taxon>Flavobacteriaceae</taxon>
        <taxon>Formosa</taxon>
    </lineage>
</organism>
<protein>
    <submittedName>
        <fullName evidence="2">Membrane protein</fullName>
    </submittedName>
</protein>
<evidence type="ECO:0000313" key="5">
    <source>
        <dbReference type="Proteomes" id="UP001231587"/>
    </source>
</evidence>
<gene>
    <name evidence="2" type="ORF">J2Z56_002549</name>
    <name evidence="3" type="ORF">J2Z57_002420</name>
</gene>
<dbReference type="Proteomes" id="UP001138672">
    <property type="component" value="Unassembled WGS sequence"/>
</dbReference>
<proteinExistence type="predicted"/>
<evidence type="ECO:0000313" key="3">
    <source>
        <dbReference type="EMBL" id="MDQ0335968.1"/>
    </source>
</evidence>
<dbReference type="AlphaFoldDB" id="A0A9X1CCY1"/>
<keyword evidence="1" id="KW-0472">Membrane</keyword>
<feature type="transmembrane region" description="Helical" evidence="1">
    <location>
        <begin position="24"/>
        <end position="43"/>
    </location>
</feature>
<accession>A0A9X1CCY1</accession>
<keyword evidence="1" id="KW-1133">Transmembrane helix</keyword>
<evidence type="ECO:0000313" key="4">
    <source>
        <dbReference type="Proteomes" id="UP001138672"/>
    </source>
</evidence>
<comment type="caution">
    <text evidence="2">The sequence shown here is derived from an EMBL/GenBank/DDBJ whole genome shotgun (WGS) entry which is preliminary data.</text>
</comment>
<dbReference type="EMBL" id="JAUSUU010000007">
    <property type="protein sequence ID" value="MDQ0335968.1"/>
    <property type="molecule type" value="Genomic_DNA"/>
</dbReference>
<evidence type="ECO:0000313" key="2">
    <source>
        <dbReference type="EMBL" id="MBP1840619.1"/>
    </source>
</evidence>
<feature type="transmembrane region" description="Helical" evidence="1">
    <location>
        <begin position="49"/>
        <end position="71"/>
    </location>
</feature>
<dbReference type="Proteomes" id="UP001231587">
    <property type="component" value="Unassembled WGS sequence"/>
</dbReference>